<sequence length="53" mass="5662">MRSYILTALSILLLSAQLIMALPAPVVDTIIAAVQIEERELDTRIVIGSGPGK</sequence>
<feature type="chain" id="PRO_5046619282" evidence="1">
    <location>
        <begin position="22"/>
        <end position="53"/>
    </location>
</feature>
<keyword evidence="3" id="KW-1185">Reference proteome</keyword>
<organism evidence="2 3">
    <name type="scientific">Oculimacula yallundae</name>
    <dbReference type="NCBI Taxonomy" id="86028"/>
    <lineage>
        <taxon>Eukaryota</taxon>
        <taxon>Fungi</taxon>
        <taxon>Dikarya</taxon>
        <taxon>Ascomycota</taxon>
        <taxon>Pezizomycotina</taxon>
        <taxon>Leotiomycetes</taxon>
        <taxon>Helotiales</taxon>
        <taxon>Ploettnerulaceae</taxon>
        <taxon>Oculimacula</taxon>
    </lineage>
</organism>
<accession>A0ABR4BY25</accession>
<gene>
    <name evidence="2" type="ORF">VTL71DRAFT_6588</name>
</gene>
<feature type="signal peptide" evidence="1">
    <location>
        <begin position="1"/>
        <end position="21"/>
    </location>
</feature>
<keyword evidence="1" id="KW-0732">Signal</keyword>
<comment type="caution">
    <text evidence="2">The sequence shown here is derived from an EMBL/GenBank/DDBJ whole genome shotgun (WGS) entry which is preliminary data.</text>
</comment>
<name>A0ABR4BY25_9HELO</name>
<evidence type="ECO:0000313" key="3">
    <source>
        <dbReference type="Proteomes" id="UP001595075"/>
    </source>
</evidence>
<dbReference type="EMBL" id="JAZHXI010000017">
    <property type="protein sequence ID" value="KAL2062322.1"/>
    <property type="molecule type" value="Genomic_DNA"/>
</dbReference>
<proteinExistence type="predicted"/>
<reference evidence="2 3" key="1">
    <citation type="journal article" date="2024" name="Commun. Biol.">
        <title>Comparative genomic analysis of thermophilic fungi reveals convergent evolutionary adaptations and gene losses.</title>
        <authorList>
            <person name="Steindorff A.S."/>
            <person name="Aguilar-Pontes M.V."/>
            <person name="Robinson A.J."/>
            <person name="Andreopoulos B."/>
            <person name="LaButti K."/>
            <person name="Kuo A."/>
            <person name="Mondo S."/>
            <person name="Riley R."/>
            <person name="Otillar R."/>
            <person name="Haridas S."/>
            <person name="Lipzen A."/>
            <person name="Grimwood J."/>
            <person name="Schmutz J."/>
            <person name="Clum A."/>
            <person name="Reid I.D."/>
            <person name="Moisan M.C."/>
            <person name="Butler G."/>
            <person name="Nguyen T.T.M."/>
            <person name="Dewar K."/>
            <person name="Conant G."/>
            <person name="Drula E."/>
            <person name="Henrissat B."/>
            <person name="Hansel C."/>
            <person name="Singer S."/>
            <person name="Hutchinson M.I."/>
            <person name="de Vries R.P."/>
            <person name="Natvig D.O."/>
            <person name="Powell A.J."/>
            <person name="Tsang A."/>
            <person name="Grigoriev I.V."/>
        </authorList>
    </citation>
    <scope>NUCLEOTIDE SEQUENCE [LARGE SCALE GENOMIC DNA]</scope>
    <source>
        <strain evidence="2 3">CBS 494.80</strain>
    </source>
</reference>
<protein>
    <submittedName>
        <fullName evidence="2">Uncharacterized protein</fullName>
    </submittedName>
</protein>
<dbReference type="Proteomes" id="UP001595075">
    <property type="component" value="Unassembled WGS sequence"/>
</dbReference>
<evidence type="ECO:0000256" key="1">
    <source>
        <dbReference type="SAM" id="SignalP"/>
    </source>
</evidence>
<evidence type="ECO:0000313" key="2">
    <source>
        <dbReference type="EMBL" id="KAL2062322.1"/>
    </source>
</evidence>